<sequence>MKRTLKKDEKRNEIHPALKKNDSFHNFYGKNRSFFARNINYKFQYRLLKGRNTLREVENVLNSSLAELYSGFPGVTIRPVSSIF</sequence>
<protein>
    <submittedName>
        <fullName evidence="1">Uncharacterized protein</fullName>
    </submittedName>
</protein>
<name>A0AA44R6T2_9BACI</name>
<gene>
    <name evidence="1" type="ORF">BAQ49_10390</name>
</gene>
<reference evidence="1 2" key="1">
    <citation type="submission" date="2016-06" db="EMBL/GenBank/DDBJ databases">
        <title>First insights into the genetic diversity and population structure of in the Bacillus cereus group bacteria from diverse marine environments.</title>
        <authorList>
            <person name="Liu Y."/>
            <person name="Lai Q."/>
            <person name="Shao Z."/>
        </authorList>
    </citation>
    <scope>NUCLEOTIDE SEQUENCE [LARGE SCALE GENOMIC DNA]</scope>
    <source>
        <strain evidence="1 2">TD42</strain>
    </source>
</reference>
<organism evidence="1 2">
    <name type="scientific">Bacillus proteolyticus</name>
    <dbReference type="NCBI Taxonomy" id="2026192"/>
    <lineage>
        <taxon>Bacteria</taxon>
        <taxon>Bacillati</taxon>
        <taxon>Bacillota</taxon>
        <taxon>Bacilli</taxon>
        <taxon>Bacillales</taxon>
        <taxon>Bacillaceae</taxon>
        <taxon>Bacillus</taxon>
        <taxon>Bacillus cereus group</taxon>
    </lineage>
</organism>
<accession>A0AA44R6T2</accession>
<dbReference type="EMBL" id="MACH01000093">
    <property type="protein sequence ID" value="OJE43507.1"/>
    <property type="molecule type" value="Genomic_DNA"/>
</dbReference>
<dbReference type="Proteomes" id="UP000183185">
    <property type="component" value="Unassembled WGS sequence"/>
</dbReference>
<dbReference type="AlphaFoldDB" id="A0AA44R6T2"/>
<evidence type="ECO:0000313" key="2">
    <source>
        <dbReference type="Proteomes" id="UP000183185"/>
    </source>
</evidence>
<evidence type="ECO:0000313" key="1">
    <source>
        <dbReference type="EMBL" id="OJE43507.1"/>
    </source>
</evidence>
<proteinExistence type="predicted"/>
<comment type="caution">
    <text evidence="1">The sequence shown here is derived from an EMBL/GenBank/DDBJ whole genome shotgun (WGS) entry which is preliminary data.</text>
</comment>